<keyword evidence="5" id="KW-0862">Zinc</keyword>
<dbReference type="PANTHER" id="PTHR15910">
    <property type="entry name" value="ARCHAEMETZINCIN"/>
    <property type="match status" value="1"/>
</dbReference>
<evidence type="ECO:0000256" key="5">
    <source>
        <dbReference type="ARBA" id="ARBA00022833"/>
    </source>
</evidence>
<dbReference type="Pfam" id="PF07998">
    <property type="entry name" value="Peptidase_M54"/>
    <property type="match status" value="1"/>
</dbReference>
<dbReference type="EMBL" id="CCKQ01017178">
    <property type="protein sequence ID" value="CDW89051.1"/>
    <property type="molecule type" value="Genomic_DNA"/>
</dbReference>
<evidence type="ECO:0000313" key="7">
    <source>
        <dbReference type="EMBL" id="CDW89051.1"/>
    </source>
</evidence>
<evidence type="ECO:0000256" key="2">
    <source>
        <dbReference type="ARBA" id="ARBA00022670"/>
    </source>
</evidence>
<accession>A0A078B475</accession>
<evidence type="ECO:0000256" key="1">
    <source>
        <dbReference type="ARBA" id="ARBA00001947"/>
    </source>
</evidence>
<sequence>MALKNVDDYWLPINSPGPSDWLANEHESGQTCKIKTLPSVDINTIENIETRKFPGDQYAPDTPGLLQYNASQIISWLAKIYKPKNPKAICIIAITTQDIYPDEKFSFLFGLANITTQVGVFSFLRYDPLFNGDILNQGDDGSNLMLHRACKVMTHEIGHMFGIKHCIYHECCMNGINHIQECQNKPLYYCAICLRKLQHAIGFDVLERYQSLTQI</sequence>
<dbReference type="InParanoid" id="A0A078B475"/>
<evidence type="ECO:0000256" key="6">
    <source>
        <dbReference type="ARBA" id="ARBA00023049"/>
    </source>
</evidence>
<dbReference type="Proteomes" id="UP000039865">
    <property type="component" value="Unassembled WGS sequence"/>
</dbReference>
<evidence type="ECO:0000256" key="4">
    <source>
        <dbReference type="ARBA" id="ARBA00022801"/>
    </source>
</evidence>
<dbReference type="OrthoDB" id="194149at2759"/>
<reference evidence="7 8" key="1">
    <citation type="submission" date="2014-06" db="EMBL/GenBank/DDBJ databases">
        <authorList>
            <person name="Swart Estienne"/>
        </authorList>
    </citation>
    <scope>NUCLEOTIDE SEQUENCE [LARGE SCALE GENOMIC DNA]</scope>
    <source>
        <strain evidence="7 8">130c</strain>
    </source>
</reference>
<organism evidence="7 8">
    <name type="scientific">Stylonychia lemnae</name>
    <name type="common">Ciliate</name>
    <dbReference type="NCBI Taxonomy" id="5949"/>
    <lineage>
        <taxon>Eukaryota</taxon>
        <taxon>Sar</taxon>
        <taxon>Alveolata</taxon>
        <taxon>Ciliophora</taxon>
        <taxon>Intramacronucleata</taxon>
        <taxon>Spirotrichea</taxon>
        <taxon>Stichotrichia</taxon>
        <taxon>Sporadotrichida</taxon>
        <taxon>Oxytrichidae</taxon>
        <taxon>Stylonychinae</taxon>
        <taxon>Stylonychia</taxon>
    </lineage>
</organism>
<dbReference type="GO" id="GO:0046872">
    <property type="term" value="F:metal ion binding"/>
    <property type="evidence" value="ECO:0007669"/>
    <property type="project" value="UniProtKB-KW"/>
</dbReference>
<dbReference type="AlphaFoldDB" id="A0A078B475"/>
<evidence type="ECO:0000313" key="8">
    <source>
        <dbReference type="Proteomes" id="UP000039865"/>
    </source>
</evidence>
<dbReference type="CDD" id="cd11375">
    <property type="entry name" value="Peptidase_M54"/>
    <property type="match status" value="1"/>
</dbReference>
<evidence type="ECO:0000256" key="3">
    <source>
        <dbReference type="ARBA" id="ARBA00022723"/>
    </source>
</evidence>
<gene>
    <name evidence="7" type="primary">Contig17923.g19054</name>
    <name evidence="7" type="ORF">STYLEM_18180</name>
</gene>
<keyword evidence="4" id="KW-0378">Hydrolase</keyword>
<dbReference type="Gene3D" id="3.40.390.10">
    <property type="entry name" value="Collagenase (Catalytic Domain)"/>
    <property type="match status" value="1"/>
</dbReference>
<keyword evidence="2" id="KW-0645">Protease</keyword>
<dbReference type="SUPFAM" id="SSF55486">
    <property type="entry name" value="Metalloproteases ('zincins'), catalytic domain"/>
    <property type="match status" value="1"/>
</dbReference>
<dbReference type="InterPro" id="IPR024079">
    <property type="entry name" value="MetalloPept_cat_dom_sf"/>
</dbReference>
<proteinExistence type="predicted"/>
<keyword evidence="8" id="KW-1185">Reference proteome</keyword>
<comment type="cofactor">
    <cofactor evidence="1">
        <name>Zn(2+)</name>
        <dbReference type="ChEBI" id="CHEBI:29105"/>
    </cofactor>
</comment>
<keyword evidence="6" id="KW-0482">Metalloprotease</keyword>
<dbReference type="GO" id="GO:0006508">
    <property type="term" value="P:proteolysis"/>
    <property type="evidence" value="ECO:0007669"/>
    <property type="project" value="UniProtKB-KW"/>
</dbReference>
<dbReference type="InterPro" id="IPR012962">
    <property type="entry name" value="Pept_M54_archaemetzincn"/>
</dbReference>
<dbReference type="PANTHER" id="PTHR15910:SF1">
    <property type="entry name" value="ARCHAEMETZINCIN-2"/>
    <property type="match status" value="1"/>
</dbReference>
<dbReference type="GO" id="GO:0008237">
    <property type="term" value="F:metallopeptidase activity"/>
    <property type="evidence" value="ECO:0007669"/>
    <property type="project" value="UniProtKB-KW"/>
</dbReference>
<name>A0A078B475_STYLE</name>
<keyword evidence="3" id="KW-0479">Metal-binding</keyword>
<protein>
    <submittedName>
        <fullName evidence="7">Archaemetzincin-2 isoform x2</fullName>
    </submittedName>
</protein>